<dbReference type="SUPFAM" id="SSF64005">
    <property type="entry name" value="Undecaprenyl diphosphate synthase"/>
    <property type="match status" value="1"/>
</dbReference>
<dbReference type="Proteomes" id="UP000554482">
    <property type="component" value="Unassembled WGS sequence"/>
</dbReference>
<dbReference type="EMBL" id="JABWDY010001515">
    <property type="protein sequence ID" value="KAF5207357.1"/>
    <property type="molecule type" value="Genomic_DNA"/>
</dbReference>
<protein>
    <submittedName>
        <fullName evidence="3">Dehydrodolichyl diphosphate synthase</fullName>
    </submittedName>
</protein>
<name>A0A7J6XEB2_THATH</name>
<dbReference type="OrthoDB" id="4173905at2759"/>
<evidence type="ECO:0000256" key="2">
    <source>
        <dbReference type="ARBA" id="ARBA00022679"/>
    </source>
</evidence>
<dbReference type="Pfam" id="PF01255">
    <property type="entry name" value="Prenyltransf"/>
    <property type="match status" value="1"/>
</dbReference>
<keyword evidence="2" id="KW-0808">Transferase</keyword>
<comment type="caution">
    <text evidence="3">The sequence shown here is derived from an EMBL/GenBank/DDBJ whole genome shotgun (WGS) entry which is preliminary data.</text>
</comment>
<dbReference type="PANTHER" id="PTHR10291:SF43">
    <property type="entry name" value="DEHYDRODOLICHYL DIPHOSPHATE SYNTHASE COMPLEX SUBUNIT DHDDS"/>
    <property type="match status" value="1"/>
</dbReference>
<proteinExistence type="inferred from homology"/>
<dbReference type="Gene3D" id="3.40.1180.10">
    <property type="entry name" value="Decaprenyl diphosphate synthase-like"/>
    <property type="match status" value="2"/>
</dbReference>
<comment type="similarity">
    <text evidence="1">Belongs to the UPP synthase family.</text>
</comment>
<accession>A0A7J6XEB2</accession>
<dbReference type="GO" id="GO:0016094">
    <property type="term" value="P:polyprenol biosynthetic process"/>
    <property type="evidence" value="ECO:0007669"/>
    <property type="project" value="TreeGrafter"/>
</dbReference>
<evidence type="ECO:0000256" key="1">
    <source>
        <dbReference type="ARBA" id="ARBA00005432"/>
    </source>
</evidence>
<dbReference type="AlphaFoldDB" id="A0A7J6XEB2"/>
<dbReference type="GO" id="GO:0005783">
    <property type="term" value="C:endoplasmic reticulum"/>
    <property type="evidence" value="ECO:0007669"/>
    <property type="project" value="TreeGrafter"/>
</dbReference>
<organism evidence="3 4">
    <name type="scientific">Thalictrum thalictroides</name>
    <name type="common">Rue-anemone</name>
    <name type="synonym">Anemone thalictroides</name>
    <dbReference type="NCBI Taxonomy" id="46969"/>
    <lineage>
        <taxon>Eukaryota</taxon>
        <taxon>Viridiplantae</taxon>
        <taxon>Streptophyta</taxon>
        <taxon>Embryophyta</taxon>
        <taxon>Tracheophyta</taxon>
        <taxon>Spermatophyta</taxon>
        <taxon>Magnoliopsida</taxon>
        <taxon>Ranunculales</taxon>
        <taxon>Ranunculaceae</taxon>
        <taxon>Thalictroideae</taxon>
        <taxon>Thalictrum</taxon>
    </lineage>
</organism>
<reference evidence="3 4" key="1">
    <citation type="submission" date="2020-06" db="EMBL/GenBank/DDBJ databases">
        <title>Transcriptomic and genomic resources for Thalictrum thalictroides and T. hernandezii: Facilitating candidate gene discovery in an emerging model plant lineage.</title>
        <authorList>
            <person name="Arias T."/>
            <person name="Riano-Pachon D.M."/>
            <person name="Di Stilio V.S."/>
        </authorList>
    </citation>
    <scope>NUCLEOTIDE SEQUENCE [LARGE SCALE GENOMIC DNA]</scope>
    <source>
        <strain evidence="4">cv. WT478/WT964</strain>
        <tissue evidence="3">Leaves</tissue>
    </source>
</reference>
<evidence type="ECO:0000313" key="4">
    <source>
        <dbReference type="Proteomes" id="UP000554482"/>
    </source>
</evidence>
<dbReference type="InterPro" id="IPR036424">
    <property type="entry name" value="UPP_synth-like_sf"/>
</dbReference>
<keyword evidence="4" id="KW-1185">Reference proteome</keyword>
<sequence>MDGNRRYVRNSNMNEGEGHRSGFLALMSMLQYCYELGVKVYFIGNLQLLREPVRLAAEKVMNTTCNNNKVVLLICLAYTSTDEIVHSVQEACNERRVENEYLISKNVDNDSGVVVGKKKNDMDYGVCYSVSRRQEAHVYGSGP</sequence>
<dbReference type="InterPro" id="IPR001441">
    <property type="entry name" value="UPP_synth-like"/>
</dbReference>
<dbReference type="PANTHER" id="PTHR10291">
    <property type="entry name" value="DEHYDRODOLICHYL DIPHOSPHATE SYNTHASE FAMILY MEMBER"/>
    <property type="match status" value="1"/>
</dbReference>
<dbReference type="GO" id="GO:0045547">
    <property type="term" value="F:ditrans,polycis-polyprenyl diphosphate synthase [(2E,6E)-farnesyl diphosphate specific] activity"/>
    <property type="evidence" value="ECO:0007669"/>
    <property type="project" value="TreeGrafter"/>
</dbReference>
<gene>
    <name evidence="3" type="ORF">FRX31_003054</name>
</gene>
<evidence type="ECO:0000313" key="3">
    <source>
        <dbReference type="EMBL" id="KAF5207357.1"/>
    </source>
</evidence>